<evidence type="ECO:0000259" key="4">
    <source>
        <dbReference type="PROSITE" id="PS50987"/>
    </source>
</evidence>
<dbReference type="Pfam" id="PF01022">
    <property type="entry name" value="HTH_5"/>
    <property type="match status" value="1"/>
</dbReference>
<evidence type="ECO:0000256" key="3">
    <source>
        <dbReference type="ARBA" id="ARBA00023163"/>
    </source>
</evidence>
<comment type="caution">
    <text evidence="5">The sequence shown here is derived from an EMBL/GenBank/DDBJ whole genome shotgun (WGS) entry which is preliminary data.</text>
</comment>
<dbReference type="InterPro" id="IPR036388">
    <property type="entry name" value="WH-like_DNA-bd_sf"/>
</dbReference>
<feature type="domain" description="HTH arsR-type" evidence="4">
    <location>
        <begin position="1"/>
        <end position="95"/>
    </location>
</feature>
<dbReference type="GO" id="GO:0003700">
    <property type="term" value="F:DNA-binding transcription factor activity"/>
    <property type="evidence" value="ECO:0007669"/>
    <property type="project" value="InterPro"/>
</dbReference>
<keyword evidence="2" id="KW-0238">DNA-binding</keyword>
<evidence type="ECO:0000256" key="1">
    <source>
        <dbReference type="ARBA" id="ARBA00023015"/>
    </source>
</evidence>
<dbReference type="SUPFAM" id="SSF46785">
    <property type="entry name" value="Winged helix' DNA-binding domain"/>
    <property type="match status" value="1"/>
</dbReference>
<dbReference type="PROSITE" id="PS50987">
    <property type="entry name" value="HTH_ARSR_2"/>
    <property type="match status" value="1"/>
</dbReference>
<accession>A0A5D0MG65</accession>
<dbReference type="PANTHER" id="PTHR33154">
    <property type="entry name" value="TRANSCRIPTIONAL REGULATOR, ARSR FAMILY"/>
    <property type="match status" value="1"/>
</dbReference>
<dbReference type="SMART" id="SM00418">
    <property type="entry name" value="HTH_ARSR"/>
    <property type="match status" value="1"/>
</dbReference>
<evidence type="ECO:0000256" key="2">
    <source>
        <dbReference type="ARBA" id="ARBA00023125"/>
    </source>
</evidence>
<dbReference type="PANTHER" id="PTHR33154:SF33">
    <property type="entry name" value="TRANSCRIPTIONAL REPRESSOR SDPR"/>
    <property type="match status" value="1"/>
</dbReference>
<dbReference type="GO" id="GO:0003677">
    <property type="term" value="F:DNA binding"/>
    <property type="evidence" value="ECO:0007669"/>
    <property type="project" value="UniProtKB-KW"/>
</dbReference>
<dbReference type="NCBIfam" id="NF033788">
    <property type="entry name" value="HTH_metalloreg"/>
    <property type="match status" value="1"/>
</dbReference>
<proteinExistence type="predicted"/>
<sequence length="115" mass="13766">MYKLFKTLGSKSRLRILKMLLIRKYCVCEISGILNLSDSTISEHLKKLKKMNLIREQKQSYWNYYYINPEIKRDKNMKKLLNIIKSLNNSIYQKDRKKIKNHVIKCNNINKGGNK</sequence>
<dbReference type="AlphaFoldDB" id="A0A5D0MG65"/>
<evidence type="ECO:0000313" key="6">
    <source>
        <dbReference type="Proteomes" id="UP000324143"/>
    </source>
</evidence>
<dbReference type="InterPro" id="IPR011991">
    <property type="entry name" value="ArsR-like_HTH"/>
</dbReference>
<dbReference type="Gene3D" id="1.10.10.10">
    <property type="entry name" value="Winged helix-like DNA-binding domain superfamily/Winged helix DNA-binding domain"/>
    <property type="match status" value="1"/>
</dbReference>
<dbReference type="CDD" id="cd00090">
    <property type="entry name" value="HTH_ARSR"/>
    <property type="match status" value="1"/>
</dbReference>
<dbReference type="EMBL" id="VSIX01000136">
    <property type="protein sequence ID" value="TYB30440.1"/>
    <property type="molecule type" value="Genomic_DNA"/>
</dbReference>
<reference evidence="5" key="1">
    <citation type="submission" date="2019-08" db="EMBL/GenBank/DDBJ databases">
        <title>Genomic characterization of a novel candidate phylum (ARYD3) from a high temperature, high salinity tertiary oil reservoir in north central Oklahoma, USA.</title>
        <authorList>
            <person name="Youssef N.H."/>
            <person name="Yadav A."/>
            <person name="Elshahed M.S."/>
        </authorList>
    </citation>
    <scope>NUCLEOTIDE SEQUENCE [LARGE SCALE GENOMIC DNA]</scope>
    <source>
        <strain evidence="5">ARYD3</strain>
    </source>
</reference>
<dbReference type="InterPro" id="IPR051081">
    <property type="entry name" value="HTH_MetalResp_TranReg"/>
</dbReference>
<gene>
    <name evidence="5" type="ORF">FXF47_09245</name>
</gene>
<keyword evidence="3" id="KW-0804">Transcription</keyword>
<name>A0A5D0MG65_9BACT</name>
<keyword evidence="6" id="KW-1185">Reference proteome</keyword>
<protein>
    <submittedName>
        <fullName evidence="5">Winged helix-turn-helix transcriptional regulator</fullName>
    </submittedName>
</protein>
<dbReference type="InterPro" id="IPR001845">
    <property type="entry name" value="HTH_ArsR_DNA-bd_dom"/>
</dbReference>
<organism evidence="5 6">
    <name type="scientific">Candidatus Mcinerneyibacterium aminivorans</name>
    <dbReference type="NCBI Taxonomy" id="2703815"/>
    <lineage>
        <taxon>Bacteria</taxon>
        <taxon>Candidatus Macinerneyibacteriota</taxon>
        <taxon>Candidatus Mcinerneyibacteria</taxon>
        <taxon>Candidatus Mcinerneyibacteriales</taxon>
        <taxon>Candidatus Mcinerneyibacteriaceae</taxon>
        <taxon>Candidatus Mcinerneyibacterium</taxon>
    </lineage>
</organism>
<dbReference type="Proteomes" id="UP000324143">
    <property type="component" value="Unassembled WGS sequence"/>
</dbReference>
<dbReference type="InterPro" id="IPR036390">
    <property type="entry name" value="WH_DNA-bd_sf"/>
</dbReference>
<evidence type="ECO:0000313" key="5">
    <source>
        <dbReference type="EMBL" id="TYB30440.1"/>
    </source>
</evidence>
<keyword evidence="1" id="KW-0805">Transcription regulation</keyword>
<dbReference type="PRINTS" id="PR00778">
    <property type="entry name" value="HTHARSR"/>
</dbReference>